<comment type="subcellular location">
    <subcellularLocation>
        <location evidence="11 12">Cytoplasm</location>
    </subcellularLocation>
</comment>
<evidence type="ECO:0000256" key="6">
    <source>
        <dbReference type="ARBA" id="ARBA00022840"/>
    </source>
</evidence>
<feature type="binding site" evidence="11">
    <location>
        <begin position="419"/>
        <end position="422"/>
    </location>
    <ligand>
        <name>meso-2,6-diaminopimelate</name>
        <dbReference type="ChEBI" id="CHEBI:57791"/>
    </ligand>
</feature>
<dbReference type="InterPro" id="IPR005761">
    <property type="entry name" value="UDP-N-AcMur-Glu-dNH2Pim_ligase"/>
</dbReference>
<dbReference type="GO" id="GO:0005737">
    <property type="term" value="C:cytoplasm"/>
    <property type="evidence" value="ECO:0007669"/>
    <property type="project" value="UniProtKB-SubCell"/>
</dbReference>
<feature type="binding site" evidence="11">
    <location>
        <position position="203"/>
    </location>
    <ligand>
        <name>UDP-N-acetyl-alpha-D-muramoyl-L-alanyl-D-glutamate</name>
        <dbReference type="ChEBI" id="CHEBI:83900"/>
    </ligand>
</feature>
<feature type="short sequence motif" description="Meso-diaminopimelate recognition motif" evidence="11">
    <location>
        <begin position="419"/>
        <end position="422"/>
    </location>
</feature>
<keyword evidence="10 11" id="KW-0961">Cell wall biogenesis/degradation</keyword>
<evidence type="ECO:0000256" key="7">
    <source>
        <dbReference type="ARBA" id="ARBA00022960"/>
    </source>
</evidence>
<comment type="caution">
    <text evidence="16">The sequence shown here is derived from an EMBL/GenBank/DDBJ whole genome shotgun (WGS) entry which is preliminary data.</text>
</comment>
<evidence type="ECO:0000256" key="4">
    <source>
        <dbReference type="ARBA" id="ARBA00022618"/>
    </source>
</evidence>
<evidence type="ECO:0000259" key="13">
    <source>
        <dbReference type="Pfam" id="PF01225"/>
    </source>
</evidence>
<dbReference type="GO" id="GO:0008765">
    <property type="term" value="F:UDP-N-acetylmuramoylalanyl-D-glutamate-2,6-diaminopimelate ligase activity"/>
    <property type="evidence" value="ECO:0007669"/>
    <property type="project" value="UniProtKB-UniRule"/>
</dbReference>
<reference evidence="16" key="1">
    <citation type="journal article" date="2020" name="mSystems">
        <title>Genome- and Community-Level Interaction Insights into Carbon Utilization and Element Cycling Functions of Hydrothermarchaeota in Hydrothermal Sediment.</title>
        <authorList>
            <person name="Zhou Z."/>
            <person name="Liu Y."/>
            <person name="Xu W."/>
            <person name="Pan J."/>
            <person name="Luo Z.H."/>
            <person name="Li M."/>
        </authorList>
    </citation>
    <scope>NUCLEOTIDE SEQUENCE [LARGE SCALE GENOMIC DNA]</scope>
    <source>
        <strain evidence="16">SpSt-143</strain>
    </source>
</reference>
<dbReference type="InterPro" id="IPR004101">
    <property type="entry name" value="Mur_ligase_C"/>
</dbReference>
<dbReference type="GO" id="GO:0051301">
    <property type="term" value="P:cell division"/>
    <property type="evidence" value="ECO:0007669"/>
    <property type="project" value="UniProtKB-KW"/>
</dbReference>
<evidence type="ECO:0000256" key="11">
    <source>
        <dbReference type="HAMAP-Rule" id="MF_00208"/>
    </source>
</evidence>
<feature type="binding site" evidence="11">
    <location>
        <position position="197"/>
    </location>
    <ligand>
        <name>UDP-N-acetyl-alpha-D-muramoyl-L-alanyl-D-glutamate</name>
        <dbReference type="ChEBI" id="CHEBI:83900"/>
    </ligand>
</feature>
<comment type="PTM">
    <text evidence="11">Carboxylation is probably crucial for Mg(2+) binding and, consequently, for the gamma-phosphate positioning of ATP.</text>
</comment>
<comment type="catalytic activity">
    <reaction evidence="11">
        <text>UDP-N-acetyl-alpha-D-muramoyl-L-alanyl-D-glutamate + meso-2,6-diaminopimelate + ATP = UDP-N-acetyl-alpha-D-muramoyl-L-alanyl-gamma-D-glutamyl-meso-2,6-diaminopimelate + ADP + phosphate + H(+)</text>
        <dbReference type="Rhea" id="RHEA:23676"/>
        <dbReference type="ChEBI" id="CHEBI:15378"/>
        <dbReference type="ChEBI" id="CHEBI:30616"/>
        <dbReference type="ChEBI" id="CHEBI:43474"/>
        <dbReference type="ChEBI" id="CHEBI:57791"/>
        <dbReference type="ChEBI" id="CHEBI:83900"/>
        <dbReference type="ChEBI" id="CHEBI:83905"/>
        <dbReference type="ChEBI" id="CHEBI:456216"/>
        <dbReference type="EC" id="6.3.2.13"/>
    </reaction>
</comment>
<dbReference type="GO" id="GO:0004326">
    <property type="term" value="F:tetrahydrofolylpolyglutamate synthase activity"/>
    <property type="evidence" value="ECO:0007669"/>
    <property type="project" value="InterPro"/>
</dbReference>
<dbReference type="InterPro" id="IPR000713">
    <property type="entry name" value="Mur_ligase_N"/>
</dbReference>
<dbReference type="PROSITE" id="PS01011">
    <property type="entry name" value="FOLYLPOLYGLU_SYNT_1"/>
    <property type="match status" value="1"/>
</dbReference>
<dbReference type="AlphaFoldDB" id="A0A7V2F743"/>
<keyword evidence="5 11" id="KW-0547">Nucleotide-binding</keyword>
<keyword evidence="6 11" id="KW-0067">ATP-binding</keyword>
<feature type="binding site" evidence="11">
    <location>
        <position position="205"/>
    </location>
    <ligand>
        <name>UDP-N-acetyl-alpha-D-muramoyl-L-alanyl-D-glutamate</name>
        <dbReference type="ChEBI" id="CHEBI:83900"/>
    </ligand>
</feature>
<dbReference type="EC" id="6.3.2.13" evidence="11"/>
<evidence type="ECO:0000256" key="9">
    <source>
        <dbReference type="ARBA" id="ARBA00023306"/>
    </source>
</evidence>
<comment type="function">
    <text evidence="11">Catalyzes the addition of meso-diaminopimelic acid to the nucleotide precursor UDP-N-acetylmuramoyl-L-alanyl-D-glutamate (UMAG) in the biosynthesis of bacterial cell-wall peptidoglycan.</text>
</comment>
<dbReference type="SUPFAM" id="SSF63418">
    <property type="entry name" value="MurE/MurF N-terminal domain"/>
    <property type="match status" value="1"/>
</dbReference>
<feature type="binding site" evidence="11">
    <location>
        <position position="395"/>
    </location>
    <ligand>
        <name>meso-2,6-diaminopimelate</name>
        <dbReference type="ChEBI" id="CHEBI:57791"/>
    </ligand>
</feature>
<evidence type="ECO:0000259" key="15">
    <source>
        <dbReference type="Pfam" id="PF08245"/>
    </source>
</evidence>
<comment type="caution">
    <text evidence="11">Lacks conserved residue(s) required for the propagation of feature annotation.</text>
</comment>
<evidence type="ECO:0000256" key="3">
    <source>
        <dbReference type="ARBA" id="ARBA00022598"/>
    </source>
</evidence>
<dbReference type="NCBIfam" id="NF001126">
    <property type="entry name" value="PRK00139.1-4"/>
    <property type="match status" value="1"/>
</dbReference>
<feature type="binding site" evidence="11">
    <location>
        <position position="44"/>
    </location>
    <ligand>
        <name>UDP-N-acetyl-alpha-D-muramoyl-L-alanyl-D-glutamate</name>
        <dbReference type="ChEBI" id="CHEBI:83900"/>
    </ligand>
</feature>
<gene>
    <name evidence="11" type="primary">murE</name>
    <name evidence="16" type="ORF">ENO59_09775</name>
</gene>
<dbReference type="EMBL" id="DSGB01000006">
    <property type="protein sequence ID" value="HER96787.1"/>
    <property type="molecule type" value="Genomic_DNA"/>
</dbReference>
<sequence>MPVAIPHHPLPLSQVLKYLERERLLRAIEGPVERRVLTHLADNSQEVEANGLFVAIRGEHVDSHRFIPQAIERGATVVVGEAIPDALKAQFPNVTFLQVTDSRRALGLLAVLFQANAARRLRLIGITGTNGKSTTAFLVYHMLNALGEDTGLIGTISYRFGRHELPASHTTPGPIELNYLLRRMAGMHCKSCVMEVSSHALDQERVAGLSFSIAVFTNLTRDHLDYHGTFEAYLRAKKKLFDQLSFRATALYNLDDPNGPAMVADTKACCLSYGQCPEAQLRMRIIHHSLEGLTLNIDGRLQRFPLVGRFNAYNLLAAYGVGRVMGKDPELLLQVLAQSPQVPGRFERFTFPDGTTAVVDYAHTPDALENVLRTLREIKPASARLWCIFGCGGERDRGKRPMMGAIAERLADCVVVTSDNPRSEDPRQIFEDIRRGMQHPEAALWEIDRAKAIETVARRCRPGDVVLVAGKGHETYQVIGMEKIPFDDRQLVQEYFEYHHSPGRARLLGFA</sequence>
<dbReference type="Gene3D" id="3.40.1390.10">
    <property type="entry name" value="MurE/MurF, N-terminal domain"/>
    <property type="match status" value="1"/>
</dbReference>
<dbReference type="InterPro" id="IPR036565">
    <property type="entry name" value="Mur-like_cat_sf"/>
</dbReference>
<feature type="binding site" evidence="11">
    <location>
        <position position="470"/>
    </location>
    <ligand>
        <name>meso-2,6-diaminopimelate</name>
        <dbReference type="ChEBI" id="CHEBI:57791"/>
    </ligand>
</feature>
<dbReference type="PANTHER" id="PTHR23135">
    <property type="entry name" value="MUR LIGASE FAMILY MEMBER"/>
    <property type="match status" value="1"/>
</dbReference>
<evidence type="ECO:0000256" key="10">
    <source>
        <dbReference type="ARBA" id="ARBA00023316"/>
    </source>
</evidence>
<dbReference type="InterPro" id="IPR013221">
    <property type="entry name" value="Mur_ligase_cen"/>
</dbReference>
<keyword evidence="4 11" id="KW-0132">Cell division</keyword>
<evidence type="ECO:0000259" key="14">
    <source>
        <dbReference type="Pfam" id="PF02875"/>
    </source>
</evidence>
<name>A0A7V2F743_RHOMR</name>
<keyword evidence="7 11" id="KW-0133">Cell shape</keyword>
<comment type="similarity">
    <text evidence="1 11">Belongs to the MurCDEF family. MurE subfamily.</text>
</comment>
<feature type="binding site" evidence="11">
    <location>
        <position position="474"/>
    </location>
    <ligand>
        <name>meso-2,6-diaminopimelate</name>
        <dbReference type="ChEBI" id="CHEBI:57791"/>
    </ligand>
</feature>
<proteinExistence type="inferred from homology"/>
<evidence type="ECO:0000256" key="12">
    <source>
        <dbReference type="RuleBase" id="RU004135"/>
    </source>
</evidence>
<organism evidence="16">
    <name type="scientific">Rhodothermus marinus</name>
    <name type="common">Rhodothermus obamensis</name>
    <dbReference type="NCBI Taxonomy" id="29549"/>
    <lineage>
        <taxon>Bacteria</taxon>
        <taxon>Pseudomonadati</taxon>
        <taxon>Rhodothermota</taxon>
        <taxon>Rhodothermia</taxon>
        <taxon>Rhodothermales</taxon>
        <taxon>Rhodothermaceae</taxon>
        <taxon>Rhodothermus</taxon>
    </lineage>
</organism>
<evidence type="ECO:0000256" key="2">
    <source>
        <dbReference type="ARBA" id="ARBA00022490"/>
    </source>
</evidence>
<dbReference type="NCBIfam" id="TIGR01085">
    <property type="entry name" value="murE"/>
    <property type="match status" value="1"/>
</dbReference>
<keyword evidence="3 11" id="KW-0436">Ligase</keyword>
<dbReference type="GO" id="GO:0009252">
    <property type="term" value="P:peptidoglycan biosynthetic process"/>
    <property type="evidence" value="ECO:0007669"/>
    <property type="project" value="UniProtKB-UniRule"/>
</dbReference>
<dbReference type="GO" id="GO:0071555">
    <property type="term" value="P:cell wall organization"/>
    <property type="evidence" value="ECO:0007669"/>
    <property type="project" value="UniProtKB-KW"/>
</dbReference>
<feature type="domain" description="Mur ligase central" evidence="15">
    <location>
        <begin position="126"/>
        <end position="321"/>
    </location>
</feature>
<dbReference type="SUPFAM" id="SSF53244">
    <property type="entry name" value="MurD-like peptide ligases, peptide-binding domain"/>
    <property type="match status" value="1"/>
</dbReference>
<dbReference type="Pfam" id="PF08245">
    <property type="entry name" value="Mur_ligase_M"/>
    <property type="match status" value="1"/>
</dbReference>
<feature type="domain" description="Mur ligase C-terminal" evidence="14">
    <location>
        <begin position="344"/>
        <end position="472"/>
    </location>
</feature>
<dbReference type="GO" id="GO:0005524">
    <property type="term" value="F:ATP binding"/>
    <property type="evidence" value="ECO:0007669"/>
    <property type="project" value="UniProtKB-UniRule"/>
</dbReference>
<keyword evidence="11" id="KW-0460">Magnesium</keyword>
<dbReference type="InterPro" id="IPR035911">
    <property type="entry name" value="MurE/MurF_N"/>
</dbReference>
<accession>A0A7V2F743</accession>
<keyword evidence="9 11" id="KW-0131">Cell cycle</keyword>
<evidence type="ECO:0000256" key="5">
    <source>
        <dbReference type="ARBA" id="ARBA00022741"/>
    </source>
</evidence>
<keyword evidence="2 11" id="KW-0963">Cytoplasm</keyword>
<feature type="binding site" evidence="11">
    <location>
        <begin position="128"/>
        <end position="134"/>
    </location>
    <ligand>
        <name>ATP</name>
        <dbReference type="ChEBI" id="CHEBI:30616"/>
    </ligand>
</feature>
<dbReference type="PANTHER" id="PTHR23135:SF4">
    <property type="entry name" value="UDP-N-ACETYLMURAMOYL-L-ALANYL-D-GLUTAMATE--2,6-DIAMINOPIMELATE LIGASE MURE HOMOLOG, CHLOROPLASTIC"/>
    <property type="match status" value="1"/>
</dbReference>
<keyword evidence="8 11" id="KW-0573">Peptidoglycan synthesis</keyword>
<dbReference type="HAMAP" id="MF_00208">
    <property type="entry name" value="MurE"/>
    <property type="match status" value="1"/>
</dbReference>
<dbReference type="InterPro" id="IPR036615">
    <property type="entry name" value="Mur_ligase_C_dom_sf"/>
</dbReference>
<comment type="cofactor">
    <cofactor evidence="11">
        <name>Mg(2+)</name>
        <dbReference type="ChEBI" id="CHEBI:18420"/>
    </cofactor>
</comment>
<dbReference type="UniPathway" id="UPA00219"/>
<dbReference type="Gene3D" id="3.90.190.20">
    <property type="entry name" value="Mur ligase, C-terminal domain"/>
    <property type="match status" value="1"/>
</dbReference>
<comment type="pathway">
    <text evidence="11 12">Cell wall biogenesis; peptidoglycan biosynthesis.</text>
</comment>
<dbReference type="InterPro" id="IPR018109">
    <property type="entry name" value="Folylpolyglutamate_synth_CS"/>
</dbReference>
<feature type="domain" description="Mur ligase N-terminal catalytic" evidence="13">
    <location>
        <begin position="43"/>
        <end position="111"/>
    </location>
</feature>
<dbReference type="Gene3D" id="3.40.1190.10">
    <property type="entry name" value="Mur-like, catalytic domain"/>
    <property type="match status" value="1"/>
</dbReference>
<evidence type="ECO:0000256" key="8">
    <source>
        <dbReference type="ARBA" id="ARBA00022984"/>
    </source>
</evidence>
<dbReference type="GO" id="GO:0000287">
    <property type="term" value="F:magnesium ion binding"/>
    <property type="evidence" value="ECO:0007669"/>
    <property type="project" value="UniProtKB-UniRule"/>
</dbReference>
<evidence type="ECO:0000256" key="1">
    <source>
        <dbReference type="ARBA" id="ARBA00005898"/>
    </source>
</evidence>
<dbReference type="GO" id="GO:0008360">
    <property type="term" value="P:regulation of cell shape"/>
    <property type="evidence" value="ECO:0007669"/>
    <property type="project" value="UniProtKB-KW"/>
</dbReference>
<protein>
    <recommendedName>
        <fullName evidence="11">UDP-N-acetylmuramoyl-L-alanyl-D-glutamate--2,6-diaminopimelate ligase</fullName>
        <ecNumber evidence="11">6.3.2.13</ecNumber>
    </recommendedName>
    <alternativeName>
        <fullName evidence="11">Meso-A2pm-adding enzyme</fullName>
    </alternativeName>
    <alternativeName>
        <fullName evidence="11">Meso-diaminopimelate-adding enzyme</fullName>
    </alternativeName>
    <alternativeName>
        <fullName evidence="11">UDP-MurNAc-L-Ala-D-Glu:meso-diaminopimelate ligase</fullName>
    </alternativeName>
    <alternativeName>
        <fullName evidence="11">UDP-MurNAc-tripeptide synthetase</fullName>
    </alternativeName>
    <alternativeName>
        <fullName evidence="11">UDP-N-acetylmuramyl-tripeptide synthetase</fullName>
    </alternativeName>
</protein>
<dbReference type="SUPFAM" id="SSF53623">
    <property type="entry name" value="MurD-like peptide ligases, catalytic domain"/>
    <property type="match status" value="1"/>
</dbReference>
<feature type="modified residue" description="N6-carboxylysine" evidence="11">
    <location>
        <position position="237"/>
    </location>
</feature>
<feature type="binding site" evidence="11">
    <location>
        <begin position="170"/>
        <end position="171"/>
    </location>
    <ligand>
        <name>UDP-N-acetyl-alpha-D-muramoyl-L-alanyl-D-glutamate</name>
        <dbReference type="ChEBI" id="CHEBI:83900"/>
    </ligand>
</feature>
<evidence type="ECO:0000313" key="16">
    <source>
        <dbReference type="EMBL" id="HER96787.1"/>
    </source>
</evidence>
<dbReference type="Pfam" id="PF02875">
    <property type="entry name" value="Mur_ligase_C"/>
    <property type="match status" value="1"/>
</dbReference>
<dbReference type="Pfam" id="PF01225">
    <property type="entry name" value="Mur_ligase"/>
    <property type="match status" value="1"/>
</dbReference>